<organism evidence="1 2">
    <name type="scientific">Methylomonas koyamae</name>
    <dbReference type="NCBI Taxonomy" id="702114"/>
    <lineage>
        <taxon>Bacteria</taxon>
        <taxon>Pseudomonadati</taxon>
        <taxon>Pseudomonadota</taxon>
        <taxon>Gammaproteobacteria</taxon>
        <taxon>Methylococcales</taxon>
        <taxon>Methylococcaceae</taxon>
        <taxon>Methylomonas</taxon>
    </lineage>
</organism>
<comment type="caution">
    <text evidence="1">The sequence shown here is derived from an EMBL/GenBank/DDBJ whole genome shotgun (WGS) entry which is preliminary data.</text>
</comment>
<gene>
    <name evidence="1" type="ORF">A1355_20125</name>
</gene>
<accession>A0A177P6Y4</accession>
<protein>
    <submittedName>
        <fullName evidence="1">Uncharacterized protein</fullName>
    </submittedName>
</protein>
<name>A0A177P6Y4_9GAMM</name>
<evidence type="ECO:0000313" key="1">
    <source>
        <dbReference type="EMBL" id="OAI25080.1"/>
    </source>
</evidence>
<dbReference type="EMBL" id="LUUK01000041">
    <property type="protein sequence ID" value="OAI25080.1"/>
    <property type="molecule type" value="Genomic_DNA"/>
</dbReference>
<evidence type="ECO:0000313" key="2">
    <source>
        <dbReference type="Proteomes" id="UP000077628"/>
    </source>
</evidence>
<keyword evidence="2" id="KW-1185">Reference proteome</keyword>
<dbReference type="STRING" id="702114.A1355_20125"/>
<dbReference type="Proteomes" id="UP000077628">
    <property type="component" value="Unassembled WGS sequence"/>
</dbReference>
<dbReference type="AlphaFoldDB" id="A0A177P6Y4"/>
<sequence>MQMPNFSHRLLPSGGEPSEFNNLDLYSAIIGKIEDIHALHDIVRSQFEHESGVVISPETNLNLLNQIQNHLADLETVAEWLVNNFHIQPIADEIDEPIATDLETMPEVTH</sequence>
<reference evidence="2" key="1">
    <citation type="submission" date="2016-03" db="EMBL/GenBank/DDBJ databases">
        <authorList>
            <person name="Heylen K."/>
            <person name="De Vos P."/>
            <person name="Vekeman B."/>
        </authorList>
    </citation>
    <scope>NUCLEOTIDE SEQUENCE [LARGE SCALE GENOMIC DNA]</scope>
    <source>
        <strain evidence="2">R-45383</strain>
    </source>
</reference>
<proteinExistence type="predicted"/>
<dbReference type="OrthoDB" id="9962369at2"/>
<dbReference type="RefSeq" id="WP_064025258.1">
    <property type="nucleotide sequence ID" value="NZ_LUUK01000041.1"/>
</dbReference>